<accession>A0ABP7I276</accession>
<dbReference type="Pfam" id="PF02470">
    <property type="entry name" value="MlaD"/>
    <property type="match status" value="1"/>
</dbReference>
<keyword evidence="1" id="KW-0812">Transmembrane</keyword>
<dbReference type="InterPro" id="IPR024516">
    <property type="entry name" value="Mce_C"/>
</dbReference>
<keyword evidence="5" id="KW-1185">Reference proteome</keyword>
<dbReference type="Proteomes" id="UP001501821">
    <property type="component" value="Unassembled WGS sequence"/>
</dbReference>
<name>A0ABP7I276_9ACTN</name>
<keyword evidence="1" id="KW-1133">Transmembrane helix</keyword>
<evidence type="ECO:0000259" key="3">
    <source>
        <dbReference type="Pfam" id="PF11887"/>
    </source>
</evidence>
<gene>
    <name evidence="4" type="ORF">GCM10022242_08340</name>
</gene>
<evidence type="ECO:0008006" key="6">
    <source>
        <dbReference type="Google" id="ProtNLM"/>
    </source>
</evidence>
<dbReference type="PANTHER" id="PTHR33371">
    <property type="entry name" value="INTERMEMBRANE PHOSPHOLIPID TRANSPORT SYSTEM BINDING PROTEIN MLAD-RELATED"/>
    <property type="match status" value="1"/>
</dbReference>
<protein>
    <recommendedName>
        <fullName evidence="6">MCE family protein</fullName>
    </recommendedName>
</protein>
<proteinExistence type="predicted"/>
<sequence length="353" mass="38082">MTEVLFQHSRLEPRVLRLRLAVGGFCGVLALGLVTTVLGLQTLGVLSGDVRLTVNLPTVGDTLGINSDVKYAGLRIGRVVSVDPKHLVAEVLVDPDQAAMVPSDVRARVLPSTLFGNEYVDLVSARPDSDHLADGDVVPADTSHRTLRLMATFSATQHLLASIDPSQWDTALTQLADALDGRGAKIADLMADGDAFLARWERVHPQVRQDLDLLAQDSDLFADAEPQLVSAIRHTRPLARVLVQHQDDTSALLADLPELLDGRDGFTSFLLEHGDAAAQLLDATAANLQVFAERHDAFSSLLAKVPTLLRNGADVVRNGKIQMEGVLSTQFLDPYGPQDCPRYGDLPGRSCGR</sequence>
<reference evidence="5" key="1">
    <citation type="journal article" date="2019" name="Int. J. Syst. Evol. Microbiol.">
        <title>The Global Catalogue of Microorganisms (GCM) 10K type strain sequencing project: providing services to taxonomists for standard genome sequencing and annotation.</title>
        <authorList>
            <consortium name="The Broad Institute Genomics Platform"/>
            <consortium name="The Broad Institute Genome Sequencing Center for Infectious Disease"/>
            <person name="Wu L."/>
            <person name="Ma J."/>
        </authorList>
    </citation>
    <scope>NUCLEOTIDE SEQUENCE [LARGE SCALE GENOMIC DNA]</scope>
    <source>
        <strain evidence="5">JCM 16953</strain>
    </source>
</reference>
<feature type="domain" description="Mammalian cell entry C-terminal" evidence="3">
    <location>
        <begin position="130"/>
        <end position="345"/>
    </location>
</feature>
<dbReference type="RefSeq" id="WP_344772594.1">
    <property type="nucleotide sequence ID" value="NZ_BAABAH010000002.1"/>
</dbReference>
<evidence type="ECO:0000256" key="1">
    <source>
        <dbReference type="SAM" id="Phobius"/>
    </source>
</evidence>
<dbReference type="EMBL" id="BAABAH010000002">
    <property type="protein sequence ID" value="GAA3807727.1"/>
    <property type="molecule type" value="Genomic_DNA"/>
</dbReference>
<feature type="domain" description="Mce/MlaD" evidence="2">
    <location>
        <begin position="50"/>
        <end position="123"/>
    </location>
</feature>
<feature type="transmembrane region" description="Helical" evidence="1">
    <location>
        <begin position="20"/>
        <end position="40"/>
    </location>
</feature>
<dbReference type="InterPro" id="IPR003399">
    <property type="entry name" value="Mce/MlaD"/>
</dbReference>
<comment type="caution">
    <text evidence="4">The sequence shown here is derived from an EMBL/GenBank/DDBJ whole genome shotgun (WGS) entry which is preliminary data.</text>
</comment>
<evidence type="ECO:0000313" key="4">
    <source>
        <dbReference type="EMBL" id="GAA3807727.1"/>
    </source>
</evidence>
<dbReference type="PANTHER" id="PTHR33371:SF19">
    <property type="entry name" value="MCE-FAMILY PROTEIN MCE4A"/>
    <property type="match status" value="1"/>
</dbReference>
<dbReference type="InterPro" id="IPR052336">
    <property type="entry name" value="MlaD_Phospholipid_Transporter"/>
</dbReference>
<keyword evidence="1" id="KW-0472">Membrane</keyword>
<evidence type="ECO:0000313" key="5">
    <source>
        <dbReference type="Proteomes" id="UP001501821"/>
    </source>
</evidence>
<evidence type="ECO:0000259" key="2">
    <source>
        <dbReference type="Pfam" id="PF02470"/>
    </source>
</evidence>
<dbReference type="Pfam" id="PF11887">
    <property type="entry name" value="Mce4_CUP1"/>
    <property type="match status" value="1"/>
</dbReference>
<organism evidence="4 5">
    <name type="scientific">Nocardioides panacisoli</name>
    <dbReference type="NCBI Taxonomy" id="627624"/>
    <lineage>
        <taxon>Bacteria</taxon>
        <taxon>Bacillati</taxon>
        <taxon>Actinomycetota</taxon>
        <taxon>Actinomycetes</taxon>
        <taxon>Propionibacteriales</taxon>
        <taxon>Nocardioidaceae</taxon>
        <taxon>Nocardioides</taxon>
    </lineage>
</organism>